<dbReference type="CDD" id="cd12297">
    <property type="entry name" value="RRM2_Prp24"/>
    <property type="match status" value="1"/>
</dbReference>
<feature type="compositionally biased region" description="Basic and acidic residues" evidence="10">
    <location>
        <begin position="622"/>
        <end position="634"/>
    </location>
</feature>
<feature type="compositionally biased region" description="Low complexity" evidence="10">
    <location>
        <begin position="544"/>
        <end position="554"/>
    </location>
</feature>
<evidence type="ECO:0000256" key="5">
    <source>
        <dbReference type="ARBA" id="ARBA00023187"/>
    </source>
</evidence>
<dbReference type="Gene3D" id="1.25.40.10">
    <property type="entry name" value="Tetratricopeptide repeat domain"/>
    <property type="match status" value="2"/>
</dbReference>
<dbReference type="InterPro" id="IPR011990">
    <property type="entry name" value="TPR-like_helical_dom_sf"/>
</dbReference>
<protein>
    <recommendedName>
        <fullName evidence="8">U4/U6 snRNA-associated-splicing factor PRP24</fullName>
    </recommendedName>
</protein>
<dbReference type="GeneID" id="41971288"/>
<dbReference type="InterPro" id="IPR008669">
    <property type="entry name" value="LSM_interact"/>
</dbReference>
<dbReference type="Gene3D" id="3.30.70.330">
    <property type="match status" value="4"/>
</dbReference>
<feature type="region of interest" description="Disordered" evidence="10">
    <location>
        <begin position="889"/>
        <end position="921"/>
    </location>
</feature>
<dbReference type="GO" id="GO:0005654">
    <property type="term" value="C:nucleoplasm"/>
    <property type="evidence" value="ECO:0007669"/>
    <property type="project" value="TreeGrafter"/>
</dbReference>
<dbReference type="PANTHER" id="PTHR15481:SF0">
    <property type="entry name" value="LD23870P-RELATED"/>
    <property type="match status" value="1"/>
</dbReference>
<dbReference type="EMBL" id="SKBQ01000017">
    <property type="protein sequence ID" value="TPX16547.1"/>
    <property type="molecule type" value="Genomic_DNA"/>
</dbReference>
<dbReference type="GO" id="GO:0005688">
    <property type="term" value="C:U6 snRNP"/>
    <property type="evidence" value="ECO:0007669"/>
    <property type="project" value="UniProtKB-ARBA"/>
</dbReference>
<evidence type="ECO:0000256" key="1">
    <source>
        <dbReference type="ARBA" id="ARBA00004123"/>
    </source>
</evidence>
<gene>
    <name evidence="12" type="ORF">E0L32_003841</name>
</gene>
<evidence type="ECO:0000256" key="9">
    <source>
        <dbReference type="PROSITE-ProRule" id="PRU00176"/>
    </source>
</evidence>
<organism evidence="12 13">
    <name type="scientific">Thyridium curvatum</name>
    <dbReference type="NCBI Taxonomy" id="1093900"/>
    <lineage>
        <taxon>Eukaryota</taxon>
        <taxon>Fungi</taxon>
        <taxon>Dikarya</taxon>
        <taxon>Ascomycota</taxon>
        <taxon>Pezizomycotina</taxon>
        <taxon>Sordariomycetes</taxon>
        <taxon>Sordariomycetidae</taxon>
        <taxon>Thyridiales</taxon>
        <taxon>Thyridiaceae</taxon>
        <taxon>Thyridium</taxon>
    </lineage>
</organism>
<reference evidence="12 13" key="1">
    <citation type="submission" date="2019-06" db="EMBL/GenBank/DDBJ databases">
        <title>Draft genome sequence of the filamentous fungus Phialemoniopsis curvata isolated from diesel fuel.</title>
        <authorList>
            <person name="Varaljay V.A."/>
            <person name="Lyon W.J."/>
            <person name="Crouch A.L."/>
            <person name="Drake C.E."/>
            <person name="Hollomon J.M."/>
            <person name="Nadeau L.J."/>
            <person name="Nunn H.S."/>
            <person name="Stevenson B.S."/>
            <person name="Bojanowski C.L."/>
            <person name="Crookes-Goodson W.J."/>
        </authorList>
    </citation>
    <scope>NUCLEOTIDE SEQUENCE [LARGE SCALE GENOMIC DNA]</scope>
    <source>
        <strain evidence="12 13">D216</strain>
    </source>
</reference>
<keyword evidence="3" id="KW-0677">Repeat</keyword>
<dbReference type="PANTHER" id="PTHR15481">
    <property type="entry name" value="RIBONUCLEIC ACID BINDING PROTEIN S1"/>
    <property type="match status" value="1"/>
</dbReference>
<dbReference type="GO" id="GO:0003723">
    <property type="term" value="F:RNA binding"/>
    <property type="evidence" value="ECO:0007669"/>
    <property type="project" value="UniProtKB-UniRule"/>
</dbReference>
<evidence type="ECO:0000313" key="13">
    <source>
        <dbReference type="Proteomes" id="UP000319257"/>
    </source>
</evidence>
<dbReference type="PROSITE" id="PS50102">
    <property type="entry name" value="RRM"/>
    <property type="match status" value="4"/>
</dbReference>
<feature type="domain" description="RRM" evidence="11">
    <location>
        <begin position="802"/>
        <end position="879"/>
    </location>
</feature>
<feature type="compositionally biased region" description="Low complexity" evidence="10">
    <location>
        <begin position="571"/>
        <end position="587"/>
    </location>
</feature>
<dbReference type="STRING" id="1093900.A0A507B9M2"/>
<feature type="domain" description="RRM" evidence="11">
    <location>
        <begin position="923"/>
        <end position="995"/>
    </location>
</feature>
<feature type="region of interest" description="Disordered" evidence="10">
    <location>
        <begin position="544"/>
        <end position="636"/>
    </location>
</feature>
<keyword evidence="6" id="KW-0539">Nucleus</keyword>
<dbReference type="Pfam" id="PF00076">
    <property type="entry name" value="RRM_1"/>
    <property type="match status" value="3"/>
</dbReference>
<feature type="domain" description="RRM" evidence="11">
    <location>
        <begin position="711"/>
        <end position="788"/>
    </location>
</feature>
<evidence type="ECO:0000256" key="8">
    <source>
        <dbReference type="ARBA" id="ARBA00093627"/>
    </source>
</evidence>
<dbReference type="GO" id="GO:0061574">
    <property type="term" value="C:ASAP complex"/>
    <property type="evidence" value="ECO:0007669"/>
    <property type="project" value="TreeGrafter"/>
</dbReference>
<evidence type="ECO:0000256" key="7">
    <source>
        <dbReference type="ARBA" id="ARBA00093374"/>
    </source>
</evidence>
<dbReference type="Pfam" id="PF05391">
    <property type="entry name" value="Lsm_interact"/>
    <property type="match status" value="1"/>
</dbReference>
<dbReference type="InterPro" id="IPR000504">
    <property type="entry name" value="RRM_dom"/>
</dbReference>
<dbReference type="Pfam" id="PF16842">
    <property type="entry name" value="RRM_occluded"/>
    <property type="match status" value="1"/>
</dbReference>
<dbReference type="InParanoid" id="A0A507B9M2"/>
<dbReference type="InterPro" id="IPR034398">
    <property type="entry name" value="Prp24_RRM2"/>
</dbReference>
<dbReference type="Proteomes" id="UP000319257">
    <property type="component" value="Unassembled WGS sequence"/>
</dbReference>
<dbReference type="InterPro" id="IPR012677">
    <property type="entry name" value="Nucleotide-bd_a/b_plait_sf"/>
</dbReference>
<dbReference type="OrthoDB" id="360390at2759"/>
<evidence type="ECO:0000256" key="2">
    <source>
        <dbReference type="ARBA" id="ARBA00022664"/>
    </source>
</evidence>
<dbReference type="SMART" id="SM00360">
    <property type="entry name" value="RRM"/>
    <property type="match status" value="4"/>
</dbReference>
<dbReference type="RefSeq" id="XP_030998258.1">
    <property type="nucleotide sequence ID" value="XM_031138185.1"/>
</dbReference>
<sequence length="1121" mass="123469">MGSPPPAPPQPVGEENWVDYIDQQARHADSLEKRIHVVELYRTAANAEPGSIKVWLAYCDYFWSLHQDCQHGSDSSWPADEAAAARDIFSLDAALHLWSEGHEATKYRLNDSHELWNRWIGLEMDLLSKTRTPEGVRRITHLFRNRLLTPHATWDETSQMFSSFLSEYNTGAYESTMKDITQRAAEAKRLYDQREIHELKLARATRGGDADKQKAAIREYLAWEITNSMYEERNKAAAVELGLALFSRALTGIFASDEATWTDYIVYVSTLYHRFREERSTKTGDLSHLLPNSLDIHQRAVQHCPWSGKLWARYILSGEEAALSFFDMERIKHAATNSSQLDRDGMVGVVDMYAAWCGYLKRTAMHPTAPDEAVDIADSGLVAALEAVQVWGERRFGDAYKGDPSFRLERILIQYLTEKHFAIDEARDQWRKLESKELYANSYDFWVHYFMWEMLVFQAQKGQGRSPTPASSSKGLRVPSLATEALERALHNRNLDWPERVMEVYLHHCNDYQTADTLHQALDTMHKVSKGIAKRREREAAAANAAYAAAQAEAQEQHQVEAEEGASKGQANAPAADAAAAHASPSGAKRKREAEAGDADAESATKRAKSKPESAEPAQDASSHDRVAKRDRENTSVIVHGLPADVTATKVKQYFREYGHVNHLQLQKAEDEASTSALVEFATAGDAQSALLRDGKYFGQDVVSVKPATNLTLFVTNFPPTADDGYIRNLFKDCGRIFSTRWPSLKYNTARRFCYVSFGDPEASARATRLDGTMLEGRYKLQAKYSDPSHKKAREGPIAEGREVHVTSIDRSATEDEIRELFAKYGKVDKVRLLRTMKGESRGSGFVVFAAKADAEKAVEVLDKAKFKTQVLGVEISVKENFKPVARAVASKSPTPARSAKDEEGDEAMAEDGGPAKEAPNERSFALLGLPDTVNVERVRTLVEPHGAVAKVLLQPNHGGAVVEMADSAASGKAQLALEGAGIDGQKLRVGTVAELYRTKVGKKTQADGKPAAAAAAAKPLMAPPPRVSRPVLGGKGAKRGLGFVGAKSSAGAAAPQPNGETTVKKSNADFRKMFLAGGSSTKAEETGGEGGKKKKEEEEGKELKGQEHQARGVENGHVDA</sequence>
<evidence type="ECO:0000259" key="11">
    <source>
        <dbReference type="PROSITE" id="PS50102"/>
    </source>
</evidence>
<keyword evidence="13" id="KW-1185">Reference proteome</keyword>
<dbReference type="GO" id="GO:0005737">
    <property type="term" value="C:cytoplasm"/>
    <property type="evidence" value="ECO:0007669"/>
    <property type="project" value="TreeGrafter"/>
</dbReference>
<dbReference type="AlphaFoldDB" id="A0A507B9M2"/>
<keyword evidence="4 9" id="KW-0694">RNA-binding</keyword>
<dbReference type="InterPro" id="IPR035979">
    <property type="entry name" value="RBD_domain_sf"/>
</dbReference>
<evidence type="ECO:0000313" key="12">
    <source>
        <dbReference type="EMBL" id="TPX16547.1"/>
    </source>
</evidence>
<proteinExistence type="predicted"/>
<comment type="caution">
    <text evidence="12">The sequence shown here is derived from an EMBL/GenBank/DDBJ whole genome shotgun (WGS) entry which is preliminary data.</text>
</comment>
<dbReference type="InterPro" id="IPR031766">
    <property type="entry name" value="RRM_occluded"/>
</dbReference>
<feature type="compositionally biased region" description="Basic and acidic residues" evidence="10">
    <location>
        <begin position="1063"/>
        <end position="1073"/>
    </location>
</feature>
<comment type="subcellular location">
    <subcellularLocation>
        <location evidence="1">Nucleus</location>
    </subcellularLocation>
</comment>
<dbReference type="CDD" id="cd00590">
    <property type="entry name" value="RRM_SF"/>
    <property type="match status" value="1"/>
</dbReference>
<feature type="region of interest" description="Disordered" evidence="10">
    <location>
        <begin position="1049"/>
        <end position="1121"/>
    </location>
</feature>
<evidence type="ECO:0000256" key="3">
    <source>
        <dbReference type="ARBA" id="ARBA00022737"/>
    </source>
</evidence>
<comment type="function">
    <text evidence="7">Functions as a recycling factor of the spliceosome, a machinery that forms on each precursor-messenger RNA (pre-mRNA) and catalyzes the removal of introns. Chaperones the re-annealing of U4 and U6 snRNAs (small nuclear RNAs) released from previous rounds of splicing, an initial step in reforming the U4/U6-U5 tri-snRNP (small nuclear ribonucleoprotein) that can reassemble into another spliceosome complex; this step involves binding U6 and facilitating the unwinding of the U6 internal stem loop, followed by base-pairing of U6 to U4.</text>
</comment>
<feature type="domain" description="RRM" evidence="11">
    <location>
        <begin position="635"/>
        <end position="710"/>
    </location>
</feature>
<evidence type="ECO:0000256" key="10">
    <source>
        <dbReference type="SAM" id="MobiDB-lite"/>
    </source>
</evidence>
<feature type="region of interest" description="Disordered" evidence="10">
    <location>
        <begin position="1016"/>
        <end position="1035"/>
    </location>
</feature>
<dbReference type="GO" id="GO:0000398">
    <property type="term" value="P:mRNA splicing, via spliceosome"/>
    <property type="evidence" value="ECO:0007669"/>
    <property type="project" value="TreeGrafter"/>
</dbReference>
<accession>A0A507B9M2</accession>
<dbReference type="SUPFAM" id="SSF48452">
    <property type="entry name" value="TPR-like"/>
    <property type="match status" value="1"/>
</dbReference>
<dbReference type="FunFam" id="3.30.70.330:FF:000365">
    <property type="entry name" value="U4/U6 snRNA-associated-splicing factor PRP24"/>
    <property type="match status" value="1"/>
</dbReference>
<keyword evidence="5" id="KW-0508">mRNA splicing</keyword>
<dbReference type="SUPFAM" id="SSF54928">
    <property type="entry name" value="RNA-binding domain, RBD"/>
    <property type="match status" value="3"/>
</dbReference>
<name>A0A507B9M2_9PEZI</name>
<keyword evidence="2" id="KW-0507">mRNA processing</keyword>
<evidence type="ECO:0000256" key="6">
    <source>
        <dbReference type="ARBA" id="ARBA00023242"/>
    </source>
</evidence>
<evidence type="ECO:0000256" key="4">
    <source>
        <dbReference type="ARBA" id="ARBA00022884"/>
    </source>
</evidence>
<feature type="compositionally biased region" description="Basic and acidic residues" evidence="10">
    <location>
        <begin position="1083"/>
        <end position="1121"/>
    </location>
</feature>